<dbReference type="RefSeq" id="WP_173063466.1">
    <property type="nucleotide sequence ID" value="NZ_BAABGO010000010.1"/>
</dbReference>
<keyword evidence="5" id="KW-1185">Reference proteome</keyword>
<proteinExistence type="predicted"/>
<evidence type="ECO:0000256" key="1">
    <source>
        <dbReference type="ARBA" id="ARBA00022857"/>
    </source>
</evidence>
<dbReference type="SMART" id="SM00829">
    <property type="entry name" value="PKS_ER"/>
    <property type="match status" value="1"/>
</dbReference>
<dbReference type="EMBL" id="BLPF01000002">
    <property type="protein sequence ID" value="GFJ82667.1"/>
    <property type="molecule type" value="Genomic_DNA"/>
</dbReference>
<dbReference type="Pfam" id="PF00107">
    <property type="entry name" value="ADH_zinc_N"/>
    <property type="match status" value="1"/>
</dbReference>
<dbReference type="Gene3D" id="3.40.50.720">
    <property type="entry name" value="NAD(P)-binding Rossmann-like Domain"/>
    <property type="match status" value="1"/>
</dbReference>
<dbReference type="Pfam" id="PF08240">
    <property type="entry name" value="ADH_N"/>
    <property type="match status" value="1"/>
</dbReference>
<reference evidence="4 5" key="1">
    <citation type="submission" date="2020-03" db="EMBL/GenBank/DDBJ databases">
        <title>Whole genome shotgun sequence of Phytohabitans houttuyneae NBRC 108639.</title>
        <authorList>
            <person name="Komaki H."/>
            <person name="Tamura T."/>
        </authorList>
    </citation>
    <scope>NUCLEOTIDE SEQUENCE [LARGE SCALE GENOMIC DNA]</scope>
    <source>
        <strain evidence="4 5">NBRC 108639</strain>
    </source>
</reference>
<dbReference type="InterPro" id="IPR036291">
    <property type="entry name" value="NAD(P)-bd_dom_sf"/>
</dbReference>
<dbReference type="InterPro" id="IPR011032">
    <property type="entry name" value="GroES-like_sf"/>
</dbReference>
<feature type="domain" description="Enoyl reductase (ER)" evidence="3">
    <location>
        <begin position="11"/>
        <end position="326"/>
    </location>
</feature>
<organism evidence="4 5">
    <name type="scientific">Phytohabitans houttuyneae</name>
    <dbReference type="NCBI Taxonomy" id="1076126"/>
    <lineage>
        <taxon>Bacteria</taxon>
        <taxon>Bacillati</taxon>
        <taxon>Actinomycetota</taxon>
        <taxon>Actinomycetes</taxon>
        <taxon>Micromonosporales</taxon>
        <taxon>Micromonosporaceae</taxon>
    </lineage>
</organism>
<accession>A0A6V8KLP9</accession>
<comment type="caution">
    <text evidence="4">The sequence shown here is derived from an EMBL/GenBank/DDBJ whole genome shotgun (WGS) entry which is preliminary data.</text>
</comment>
<dbReference type="SUPFAM" id="SSF51735">
    <property type="entry name" value="NAD(P)-binding Rossmann-fold domains"/>
    <property type="match status" value="1"/>
</dbReference>
<dbReference type="Gene3D" id="3.90.180.10">
    <property type="entry name" value="Medium-chain alcohol dehydrogenases, catalytic domain"/>
    <property type="match status" value="1"/>
</dbReference>
<evidence type="ECO:0000256" key="2">
    <source>
        <dbReference type="ARBA" id="ARBA00023002"/>
    </source>
</evidence>
<dbReference type="InterPro" id="IPR013154">
    <property type="entry name" value="ADH-like_N"/>
</dbReference>
<name>A0A6V8KLP9_9ACTN</name>
<dbReference type="GO" id="GO:0070402">
    <property type="term" value="F:NADPH binding"/>
    <property type="evidence" value="ECO:0007669"/>
    <property type="project" value="TreeGrafter"/>
</dbReference>
<gene>
    <name evidence="4" type="ORF">Phou_068470</name>
</gene>
<keyword evidence="1" id="KW-0521">NADP</keyword>
<protein>
    <submittedName>
        <fullName evidence="4">Oxidoreductase</fullName>
    </submittedName>
</protein>
<reference evidence="4 5" key="2">
    <citation type="submission" date="2020-03" db="EMBL/GenBank/DDBJ databases">
        <authorList>
            <person name="Ichikawa N."/>
            <person name="Kimura A."/>
            <person name="Kitahashi Y."/>
            <person name="Uohara A."/>
        </authorList>
    </citation>
    <scope>NUCLEOTIDE SEQUENCE [LARGE SCALE GENOMIC DNA]</scope>
    <source>
        <strain evidence="4 5">NBRC 108639</strain>
    </source>
</reference>
<dbReference type="InterPro" id="IPR020843">
    <property type="entry name" value="ER"/>
</dbReference>
<dbReference type="AlphaFoldDB" id="A0A6V8KLP9"/>
<keyword evidence="2" id="KW-0560">Oxidoreductase</keyword>
<sequence length="333" mass="33791">MIRRLVAYTHGEPADVLAVADLPDDPPPGPGQVTVAVRAVGLNFLDVMLCRGTYPVRPDPPMTPGVEVAGRVVAAGPGAEHMSDVDIVACPALPHGALGDTVTLDAALATPLPAGFDPVLAAALPVTYQTAWWALERAGVGAGQTVLVHAGAGGVGIAATQLAVTRGATVFCTAGGPDKLAVCRDNGAALAVDYRAEDFVAAVRDATGGAGVDVVLDPVGGDVFTRSLSCLDFEGRIVAIGAAGGPPPPVDPMALVAANATLVGLSWGSAYPWRRAERVREVYAELFALCAAGAVRPPVGRTPTLEQAPAALSDLAARRTTGKIVVRVGREAP</sequence>
<dbReference type="PANTHER" id="PTHR48106:SF18">
    <property type="entry name" value="QUINONE OXIDOREDUCTASE PIG3"/>
    <property type="match status" value="1"/>
</dbReference>
<dbReference type="PANTHER" id="PTHR48106">
    <property type="entry name" value="QUINONE OXIDOREDUCTASE PIG3-RELATED"/>
    <property type="match status" value="1"/>
</dbReference>
<dbReference type="CDD" id="cd08241">
    <property type="entry name" value="QOR1"/>
    <property type="match status" value="1"/>
</dbReference>
<evidence type="ECO:0000313" key="5">
    <source>
        <dbReference type="Proteomes" id="UP000482800"/>
    </source>
</evidence>
<evidence type="ECO:0000259" key="3">
    <source>
        <dbReference type="SMART" id="SM00829"/>
    </source>
</evidence>
<dbReference type="InterPro" id="IPR013149">
    <property type="entry name" value="ADH-like_C"/>
</dbReference>
<dbReference type="GO" id="GO:0016651">
    <property type="term" value="F:oxidoreductase activity, acting on NAD(P)H"/>
    <property type="evidence" value="ECO:0007669"/>
    <property type="project" value="TreeGrafter"/>
</dbReference>
<dbReference type="SUPFAM" id="SSF50129">
    <property type="entry name" value="GroES-like"/>
    <property type="match status" value="1"/>
</dbReference>
<dbReference type="Proteomes" id="UP000482800">
    <property type="component" value="Unassembled WGS sequence"/>
</dbReference>
<evidence type="ECO:0000313" key="4">
    <source>
        <dbReference type="EMBL" id="GFJ82667.1"/>
    </source>
</evidence>